<sequence length="117" mass="13533">MRSKSARQGRIWQKSHPTSGLSSKKGVIEAGKKFRTNLSPTRQLLGLGQGTLSCKSSVDYINDQNTVFNVCFLWSREGKLHIIQCNLKRRTQDLSRKYWKCRYKLKDKGEITIKDQK</sequence>
<evidence type="ECO:0000313" key="3">
    <source>
        <dbReference type="Proteomes" id="UP000324800"/>
    </source>
</evidence>
<organism evidence="2 3">
    <name type="scientific">Streblomastix strix</name>
    <dbReference type="NCBI Taxonomy" id="222440"/>
    <lineage>
        <taxon>Eukaryota</taxon>
        <taxon>Metamonada</taxon>
        <taxon>Preaxostyla</taxon>
        <taxon>Oxymonadida</taxon>
        <taxon>Streblomastigidae</taxon>
        <taxon>Streblomastix</taxon>
    </lineage>
</organism>
<feature type="region of interest" description="Disordered" evidence="1">
    <location>
        <begin position="1"/>
        <end position="25"/>
    </location>
</feature>
<dbReference type="EMBL" id="SNRW01002067">
    <property type="protein sequence ID" value="KAA6394035.1"/>
    <property type="molecule type" value="Genomic_DNA"/>
</dbReference>
<evidence type="ECO:0000313" key="2">
    <source>
        <dbReference type="EMBL" id="KAA6394035.1"/>
    </source>
</evidence>
<protein>
    <submittedName>
        <fullName evidence="2">Uncharacterized protein</fullName>
    </submittedName>
</protein>
<accession>A0A5J4WI96</accession>
<dbReference type="Proteomes" id="UP000324800">
    <property type="component" value="Unassembled WGS sequence"/>
</dbReference>
<comment type="caution">
    <text evidence="2">The sequence shown here is derived from an EMBL/GenBank/DDBJ whole genome shotgun (WGS) entry which is preliminary data.</text>
</comment>
<reference evidence="2 3" key="1">
    <citation type="submission" date="2019-03" db="EMBL/GenBank/DDBJ databases">
        <title>Single cell metagenomics reveals metabolic interactions within the superorganism composed of flagellate Streblomastix strix and complex community of Bacteroidetes bacteria on its surface.</title>
        <authorList>
            <person name="Treitli S.C."/>
            <person name="Kolisko M."/>
            <person name="Husnik F."/>
            <person name="Keeling P."/>
            <person name="Hampl V."/>
        </authorList>
    </citation>
    <scope>NUCLEOTIDE SEQUENCE [LARGE SCALE GENOMIC DNA]</scope>
    <source>
        <strain evidence="2">ST1C</strain>
    </source>
</reference>
<dbReference type="AlphaFoldDB" id="A0A5J4WI96"/>
<name>A0A5J4WI96_9EUKA</name>
<proteinExistence type="predicted"/>
<gene>
    <name evidence="2" type="ORF">EZS28_010440</name>
</gene>
<evidence type="ECO:0000256" key="1">
    <source>
        <dbReference type="SAM" id="MobiDB-lite"/>
    </source>
</evidence>